<dbReference type="HOGENOM" id="CLU_1979707_0_0_6"/>
<geneLocation type="plasmid" evidence="1 2">
    <name>pRAHAQ02</name>
</geneLocation>
<gene>
    <name evidence="1" type="ordered locus">Rahaq_5091</name>
</gene>
<proteinExistence type="predicted"/>
<reference evidence="1 2" key="2">
    <citation type="journal article" date="2012" name="J. Bacteriol.">
        <title>Complete Genome Sequence of Rahnella sp. Strain Y9602, a Gammaproteobacterium Isolate from Metal- and Radionuclide-Contaminated Soil.</title>
        <authorList>
            <person name="Martinez R.J."/>
            <person name="Bruce D."/>
            <person name="Detter C."/>
            <person name="Goodwin L.A."/>
            <person name="Han J."/>
            <person name="Han C.S."/>
            <person name="Held B."/>
            <person name="Land M.L."/>
            <person name="Mikhailova N."/>
            <person name="Nolan M."/>
            <person name="Pennacchio L."/>
            <person name="Pitluck S."/>
            <person name="Tapia R."/>
            <person name="Woyke T."/>
            <person name="Sobecky P.A."/>
        </authorList>
    </citation>
    <scope>NUCLEOTIDE SEQUENCE [LARGE SCALE GENOMIC DNA]</scope>
    <source>
        <strain evidence="1 2">Y9602</strain>
        <plasmid evidence="1 2">pRAHAQ02</plasmid>
    </source>
</reference>
<dbReference type="Proteomes" id="UP000007257">
    <property type="component" value="Plasmid pRAHAQ02"/>
</dbReference>
<dbReference type="AlphaFoldDB" id="A0A0H3FP72"/>
<dbReference type="EMBL" id="CP002507">
    <property type="protein sequence ID" value="ADW76663.1"/>
    <property type="molecule type" value="Genomic_DNA"/>
</dbReference>
<reference evidence="2" key="1">
    <citation type="submission" date="2011-01" db="EMBL/GenBank/DDBJ databases">
        <title>Complete sequence of plasmid2 of Rahnella sp. Y9602.</title>
        <authorList>
            <consortium name="US DOE Joint Genome Institute"/>
            <person name="Lucas S."/>
            <person name="Copeland A."/>
            <person name="Lapidus A."/>
            <person name="Cheng J.-F."/>
            <person name="Goodwin L."/>
            <person name="Pitluck S."/>
            <person name="Lu M."/>
            <person name="Detter J.C."/>
            <person name="Han C."/>
            <person name="Tapia R."/>
            <person name="Land M."/>
            <person name="Hauser L."/>
            <person name="Kyrpides N."/>
            <person name="Ivanova N."/>
            <person name="Ovchinnikova G."/>
            <person name="Pagani I."/>
            <person name="Sobecky P.A."/>
            <person name="Martinez R.J."/>
            <person name="Woyke T."/>
        </authorList>
    </citation>
    <scope>NUCLEOTIDE SEQUENCE [LARGE SCALE GENOMIC DNA]</scope>
    <source>
        <strain evidence="2">Y9602</strain>
        <plasmid evidence="2">pRAHAQ02</plasmid>
    </source>
</reference>
<evidence type="ECO:0000313" key="1">
    <source>
        <dbReference type="EMBL" id="ADW76663.1"/>
    </source>
</evidence>
<keyword evidence="1" id="KW-0614">Plasmid</keyword>
<protein>
    <submittedName>
        <fullName evidence="1">Uncharacterized protein</fullName>
    </submittedName>
</protein>
<accession>A0A0H3FP72</accession>
<organism evidence="1 2">
    <name type="scientific">Rahnella sp. (strain Y9602)</name>
    <dbReference type="NCBI Taxonomy" id="2703885"/>
    <lineage>
        <taxon>Bacteria</taxon>
        <taxon>Pseudomonadati</taxon>
        <taxon>Pseudomonadota</taxon>
        <taxon>Gammaproteobacteria</taxon>
        <taxon>Enterobacterales</taxon>
        <taxon>Yersiniaceae</taxon>
        <taxon>Rahnella</taxon>
    </lineage>
</organism>
<name>A0A0H3FP72_RAHSY</name>
<dbReference type="RefSeq" id="WP_013578343.1">
    <property type="nucleotide sequence ID" value="NC_015063.1"/>
</dbReference>
<sequence precursor="true">MKQQSMKMTLGTGLLVLLILGQAEGLTLSSQVNEGGGQEAVNNDDTPAPIALMRDYQALVKHQDPTGMCIESGVIAQHYRVAKDEESEAQWQMLSRRDCQAAEAQAKALLTAKEAGKTGETDKGER</sequence>
<evidence type="ECO:0000313" key="2">
    <source>
        <dbReference type="Proteomes" id="UP000007257"/>
    </source>
</evidence>
<dbReference type="KEGG" id="rah:Rahaq_5091"/>